<evidence type="ECO:0000313" key="2">
    <source>
        <dbReference type="EMBL" id="CDI56423.1"/>
    </source>
</evidence>
<feature type="compositionally biased region" description="Polar residues" evidence="1">
    <location>
        <begin position="57"/>
        <end position="68"/>
    </location>
</feature>
<organism evidence="2">
    <name type="scientific">Melanopsichium pennsylvanicum 4</name>
    <dbReference type="NCBI Taxonomy" id="1398559"/>
    <lineage>
        <taxon>Eukaryota</taxon>
        <taxon>Fungi</taxon>
        <taxon>Dikarya</taxon>
        <taxon>Basidiomycota</taxon>
        <taxon>Ustilaginomycotina</taxon>
        <taxon>Ustilaginomycetes</taxon>
        <taxon>Ustilaginales</taxon>
        <taxon>Ustilaginaceae</taxon>
        <taxon>Melanopsichium</taxon>
    </lineage>
</organism>
<feature type="region of interest" description="Disordered" evidence="1">
    <location>
        <begin position="44"/>
        <end position="90"/>
    </location>
</feature>
<dbReference type="AlphaFoldDB" id="A0A077RA86"/>
<feature type="region of interest" description="Disordered" evidence="1">
    <location>
        <begin position="417"/>
        <end position="472"/>
    </location>
</feature>
<protein>
    <submittedName>
        <fullName evidence="2">Uncharacterized protein</fullName>
    </submittedName>
</protein>
<name>A0A077RA86_9BASI</name>
<proteinExistence type="predicted"/>
<sequence length="684" mass="78172">MSAAQLLRASSSELHALPRAYRSVLAGRHYRSLQASATSLRQGSLSSTFESSMRPGTGSSSNKSNASTPAVRITPPPPPRSKHSTSGIPRHHQAKVEVIPFRISTKAAKNYLTTLATTEILPRVMSQWQLLKHQLLSFIGFGSEFNDNEEIVKLQRMTALYLPIWMVDASFEIKCRGNDGRAEANFILTSSRFPGHTWKPMDSMPMFPPPPFDMKATQDLQKDPSLGSHTPKEAWDNLGMVDYESYESHLKQKADSNLHIKGGIPDPVPFSISPLFLPDMLREKLELKDATFAPDLSAGFKLPGSDTHGLGLTIQLVNEDGEQLTSPSVRFEVDTLKLDMFAVYPVLMPLHMAEFSYVDPEDEQSYFVTVVLGAWDPSGLQFCLKEKDQDWQWSFTKTDPLKIDRLDLYPRTPTKTSLNERFEKERQEERLRRRKKLAKEEQEDQDGDSKPKKRKTLKEWEQEWDKEDAEHQKSFQADLKSRIMEKLSSELPIKAAVEQKSLELLQKADWIHWERDEREAFETRTSSTDPTKEFLMPEEIKRLQNATSLARKHPTEPRPFAWLDAKADRQAEIDHPDRKAGLGKYIHWTSPHVQRLSHNVYANRRYLTEAIPDVLNSRKRMAAIVEGGHDVDRSHIKAKREDGTKVSGDEAYETFAAHDINIRQQREALKPRWLKVLEEAGRSQ</sequence>
<feature type="compositionally biased region" description="Basic and acidic residues" evidence="1">
    <location>
        <begin position="418"/>
        <end position="431"/>
    </location>
</feature>
<dbReference type="EMBL" id="HG529686">
    <property type="protein sequence ID" value="CDI56423.1"/>
    <property type="molecule type" value="Genomic_DNA"/>
</dbReference>
<reference evidence="2" key="1">
    <citation type="journal article" date="2014" name="Genome Biol. Evol.">
        <title>Gene Loss Rather Than Gene Gain Is Associated with a Host Jump from Monocots to Dicots in the Smut Fungus Melanopsichium pennsylvanicum.</title>
        <authorList>
            <person name="Sharma R."/>
            <person name="Mishra B."/>
            <person name="Runge F."/>
            <person name="Thines M."/>
        </authorList>
    </citation>
    <scope>NUCLEOTIDE SEQUENCE</scope>
    <source>
        <strain evidence="2">4</strain>
    </source>
</reference>
<accession>A0A077RA86</accession>
<evidence type="ECO:0000256" key="1">
    <source>
        <dbReference type="SAM" id="MobiDB-lite"/>
    </source>
</evidence>
<feature type="compositionally biased region" description="Basic and acidic residues" evidence="1">
    <location>
        <begin position="457"/>
        <end position="472"/>
    </location>
</feature>